<reference evidence="18 19" key="1">
    <citation type="journal article" date="2011" name="J. Bacteriol.">
        <title>Complete genome sequence of seawater bacterium Glaciecola nitratireducens FR1064T.</title>
        <authorList>
            <person name="Bian F."/>
            <person name="Qin Q.L."/>
            <person name="Xie B.B."/>
            <person name="Shu Y.L."/>
            <person name="Zhang X.Y."/>
            <person name="Yu Y."/>
            <person name="Chen B."/>
            <person name="Chen X.L."/>
            <person name="Zhou B.C."/>
            <person name="Zhang Y.Z."/>
        </authorList>
    </citation>
    <scope>NUCLEOTIDE SEQUENCE [LARGE SCALE GENOMIC DNA]</scope>
    <source>
        <strain evidence="19">JCM 12485 / KCTC 12276 / FR1064</strain>
    </source>
</reference>
<feature type="binding site" evidence="15">
    <location>
        <position position="39"/>
    </location>
    <ligand>
        <name>Mg(2+)</name>
        <dbReference type="ChEBI" id="CHEBI:18420"/>
    </ligand>
</feature>
<keyword evidence="9 15" id="KW-0540">Nuclease</keyword>
<evidence type="ECO:0000259" key="16">
    <source>
        <dbReference type="PROSITE" id="PS50137"/>
    </source>
</evidence>
<evidence type="ECO:0000256" key="15">
    <source>
        <dbReference type="HAMAP-Rule" id="MF_00104"/>
    </source>
</evidence>
<organism evidence="18 19">
    <name type="scientific">Glaciecola nitratireducens (strain JCM 12485 / KCTC 12276 / FR1064)</name>
    <dbReference type="NCBI Taxonomy" id="1085623"/>
    <lineage>
        <taxon>Bacteria</taxon>
        <taxon>Pseudomonadati</taxon>
        <taxon>Pseudomonadota</taxon>
        <taxon>Gammaproteobacteria</taxon>
        <taxon>Alteromonadales</taxon>
        <taxon>Alteromonadaceae</taxon>
        <taxon>Brumicola</taxon>
    </lineage>
</organism>
<feature type="active site" evidence="15">
    <location>
        <position position="43"/>
    </location>
</feature>
<dbReference type="GO" id="GO:0008033">
    <property type="term" value="P:tRNA processing"/>
    <property type="evidence" value="ECO:0007669"/>
    <property type="project" value="UniProtKB-KW"/>
</dbReference>
<gene>
    <name evidence="15 18" type="primary">rnc</name>
    <name evidence="18" type="ordered locus">GNIT_1087</name>
</gene>
<dbReference type="Gene3D" id="1.10.1520.10">
    <property type="entry name" value="Ribonuclease III domain"/>
    <property type="match status" value="1"/>
</dbReference>
<feature type="binding site" evidence="15">
    <location>
        <position position="115"/>
    </location>
    <ligand>
        <name>Mg(2+)</name>
        <dbReference type="ChEBI" id="CHEBI:18420"/>
    </ligand>
</feature>
<comment type="catalytic activity">
    <reaction evidence="1 15">
        <text>Endonucleolytic cleavage to 5'-phosphomonoester.</text>
        <dbReference type="EC" id="3.1.26.3"/>
    </reaction>
</comment>
<dbReference type="GO" id="GO:0006364">
    <property type="term" value="P:rRNA processing"/>
    <property type="evidence" value="ECO:0007669"/>
    <property type="project" value="UniProtKB-UniRule"/>
</dbReference>
<dbReference type="RefSeq" id="WP_014108093.1">
    <property type="nucleotide sequence ID" value="NC_016041.1"/>
</dbReference>
<protein>
    <recommendedName>
        <fullName evidence="15">Ribonuclease 3</fullName>
        <ecNumber evidence="15">3.1.26.3</ecNumber>
    </recommendedName>
    <alternativeName>
        <fullName evidence="15">Ribonuclease III</fullName>
        <shortName evidence="15">RNase III</shortName>
    </alternativeName>
</protein>
<dbReference type="SUPFAM" id="SSF69065">
    <property type="entry name" value="RNase III domain-like"/>
    <property type="match status" value="1"/>
</dbReference>
<dbReference type="Pfam" id="PF14622">
    <property type="entry name" value="Ribonucleas_3_3"/>
    <property type="match status" value="1"/>
</dbReference>
<dbReference type="GO" id="GO:0003725">
    <property type="term" value="F:double-stranded RNA binding"/>
    <property type="evidence" value="ECO:0007669"/>
    <property type="project" value="TreeGrafter"/>
</dbReference>
<evidence type="ECO:0000256" key="13">
    <source>
        <dbReference type="ARBA" id="ARBA00022842"/>
    </source>
</evidence>
<dbReference type="InterPro" id="IPR000999">
    <property type="entry name" value="RNase_III_dom"/>
</dbReference>
<evidence type="ECO:0000256" key="9">
    <source>
        <dbReference type="ARBA" id="ARBA00022722"/>
    </source>
</evidence>
<accession>G4QG52</accession>
<dbReference type="FunFam" id="3.30.160.20:FF:000003">
    <property type="entry name" value="Ribonuclease 3"/>
    <property type="match status" value="1"/>
</dbReference>
<dbReference type="InterPro" id="IPR011907">
    <property type="entry name" value="RNase_III"/>
</dbReference>
<evidence type="ECO:0000256" key="7">
    <source>
        <dbReference type="ARBA" id="ARBA00022664"/>
    </source>
</evidence>
<dbReference type="GO" id="GO:0046872">
    <property type="term" value="F:metal ion binding"/>
    <property type="evidence" value="ECO:0007669"/>
    <property type="project" value="UniProtKB-KW"/>
</dbReference>
<evidence type="ECO:0000256" key="12">
    <source>
        <dbReference type="ARBA" id="ARBA00022801"/>
    </source>
</evidence>
<dbReference type="SMART" id="SM00358">
    <property type="entry name" value="DSRM"/>
    <property type="match status" value="1"/>
</dbReference>
<keyword evidence="6 15" id="KW-0698">rRNA processing</keyword>
<dbReference type="GO" id="GO:0006397">
    <property type="term" value="P:mRNA processing"/>
    <property type="evidence" value="ECO:0007669"/>
    <property type="project" value="UniProtKB-UniRule"/>
</dbReference>
<keyword evidence="15" id="KW-0699">rRNA-binding</keyword>
<keyword evidence="7 15" id="KW-0507">mRNA processing</keyword>
<dbReference type="CDD" id="cd10845">
    <property type="entry name" value="DSRM_RNAse_III_family"/>
    <property type="match status" value="1"/>
</dbReference>
<dbReference type="SUPFAM" id="SSF54768">
    <property type="entry name" value="dsRNA-binding domain-like"/>
    <property type="match status" value="1"/>
</dbReference>
<dbReference type="EMBL" id="CP003060">
    <property type="protein sequence ID" value="AEP29219.1"/>
    <property type="molecule type" value="Genomic_DNA"/>
</dbReference>
<dbReference type="eggNOG" id="COG0571">
    <property type="taxonomic scope" value="Bacteria"/>
</dbReference>
<comment type="subunit">
    <text evidence="4 15">Homodimer.</text>
</comment>
<dbReference type="OrthoDB" id="9805026at2"/>
<feature type="domain" description="DRBM" evidence="16">
    <location>
        <begin position="153"/>
        <end position="223"/>
    </location>
</feature>
<evidence type="ECO:0000256" key="10">
    <source>
        <dbReference type="ARBA" id="ARBA00022723"/>
    </source>
</evidence>
<dbReference type="AlphaFoldDB" id="G4QG52"/>
<keyword evidence="11 15" id="KW-0255">Endonuclease</keyword>
<dbReference type="Pfam" id="PF00035">
    <property type="entry name" value="dsrm"/>
    <property type="match status" value="1"/>
</dbReference>
<evidence type="ECO:0000256" key="2">
    <source>
        <dbReference type="ARBA" id="ARBA00004496"/>
    </source>
</evidence>
<dbReference type="STRING" id="1085623.GNIT_1087"/>
<dbReference type="PROSITE" id="PS50137">
    <property type="entry name" value="DS_RBD"/>
    <property type="match status" value="1"/>
</dbReference>
<keyword evidence="19" id="KW-1185">Reference proteome</keyword>
<proteinExistence type="inferred from homology"/>
<evidence type="ECO:0000256" key="6">
    <source>
        <dbReference type="ARBA" id="ARBA00022552"/>
    </source>
</evidence>
<dbReference type="EC" id="3.1.26.3" evidence="15"/>
<dbReference type="PROSITE" id="PS50142">
    <property type="entry name" value="RNASE_3_2"/>
    <property type="match status" value="1"/>
</dbReference>
<dbReference type="CDD" id="cd00593">
    <property type="entry name" value="RIBOc"/>
    <property type="match status" value="1"/>
</dbReference>
<dbReference type="NCBIfam" id="TIGR02191">
    <property type="entry name" value="RNaseIII"/>
    <property type="match status" value="1"/>
</dbReference>
<keyword evidence="5 15" id="KW-0963">Cytoplasm</keyword>
<evidence type="ECO:0000256" key="1">
    <source>
        <dbReference type="ARBA" id="ARBA00000109"/>
    </source>
</evidence>
<dbReference type="SMART" id="SM00535">
    <property type="entry name" value="RIBOc"/>
    <property type="match status" value="1"/>
</dbReference>
<sequence length="225" mass="25197">MNPYIRLNKVLDYTFENKALLEQAFTHRSAAKIHNERLEFLGDAVLGMVVAELLYQQFPEQPEGKLTRMRSSLVKGDTLAMIAKEHDFGAFLKLGSGEMKSGGHRRSSTLADVVEAVIGAIFLESGIDAAKNTIVKLFASRIEKLDPNRQIKDNKTQLQEFLQSRQLPLPNYEVVLISGKDHAQTFEVDCTVEPLNTSQIGKGKSRRQAEQNAAKQTLEILLNEQ</sequence>
<feature type="binding site" evidence="15">
    <location>
        <position position="112"/>
    </location>
    <ligand>
        <name>Mg(2+)</name>
        <dbReference type="ChEBI" id="CHEBI:18420"/>
    </ligand>
</feature>
<dbReference type="HAMAP" id="MF_00104">
    <property type="entry name" value="RNase_III"/>
    <property type="match status" value="1"/>
</dbReference>
<dbReference type="GO" id="GO:0004525">
    <property type="term" value="F:ribonuclease III activity"/>
    <property type="evidence" value="ECO:0007669"/>
    <property type="project" value="UniProtKB-UniRule"/>
</dbReference>
<comment type="function">
    <text evidence="15">Digests double-stranded RNA. Involved in the processing of primary rRNA transcript to yield the immediate precursors to the large and small rRNAs (23S and 16S). Processes some mRNAs, and tRNAs when they are encoded in the rRNA operon. Processes pre-crRNA and tracrRNA of type II CRISPR loci if present in the organism.</text>
</comment>
<evidence type="ECO:0000256" key="3">
    <source>
        <dbReference type="ARBA" id="ARBA00010183"/>
    </source>
</evidence>
<dbReference type="GO" id="GO:0042802">
    <property type="term" value="F:identical protein binding"/>
    <property type="evidence" value="ECO:0007669"/>
    <property type="project" value="UniProtKB-ARBA"/>
</dbReference>
<dbReference type="HOGENOM" id="CLU_000907_1_1_6"/>
<dbReference type="PANTHER" id="PTHR11207:SF0">
    <property type="entry name" value="RIBONUCLEASE 3"/>
    <property type="match status" value="1"/>
</dbReference>
<dbReference type="GO" id="GO:0010468">
    <property type="term" value="P:regulation of gene expression"/>
    <property type="evidence" value="ECO:0007669"/>
    <property type="project" value="TreeGrafter"/>
</dbReference>
<feature type="domain" description="RNase III" evidence="17">
    <location>
        <begin position="4"/>
        <end position="126"/>
    </location>
</feature>
<dbReference type="FunFam" id="1.10.1520.10:FF:000001">
    <property type="entry name" value="Ribonuclease 3"/>
    <property type="match status" value="1"/>
</dbReference>
<dbReference type="PROSITE" id="PS00517">
    <property type="entry name" value="RNASE_3_1"/>
    <property type="match status" value="1"/>
</dbReference>
<keyword evidence="13 15" id="KW-0460">Magnesium</keyword>
<dbReference type="Proteomes" id="UP000009282">
    <property type="component" value="Chromosome"/>
</dbReference>
<evidence type="ECO:0000313" key="19">
    <source>
        <dbReference type="Proteomes" id="UP000009282"/>
    </source>
</evidence>
<dbReference type="InterPro" id="IPR014720">
    <property type="entry name" value="dsRBD_dom"/>
</dbReference>
<keyword evidence="8 15" id="KW-0819">tRNA processing</keyword>
<evidence type="ECO:0000256" key="5">
    <source>
        <dbReference type="ARBA" id="ARBA00022490"/>
    </source>
</evidence>
<name>G4QG52_GLANF</name>
<keyword evidence="12 15" id="KW-0378">Hydrolase</keyword>
<dbReference type="GO" id="GO:0005737">
    <property type="term" value="C:cytoplasm"/>
    <property type="evidence" value="ECO:0007669"/>
    <property type="project" value="UniProtKB-SubCell"/>
</dbReference>
<keyword evidence="10 15" id="KW-0479">Metal-binding</keyword>
<comment type="cofactor">
    <cofactor evidence="15">
        <name>Mg(2+)</name>
        <dbReference type="ChEBI" id="CHEBI:18420"/>
    </cofactor>
</comment>
<evidence type="ECO:0000256" key="8">
    <source>
        <dbReference type="ARBA" id="ARBA00022694"/>
    </source>
</evidence>
<comment type="similarity">
    <text evidence="3">Belongs to the ribonuclease III family.</text>
</comment>
<evidence type="ECO:0000256" key="4">
    <source>
        <dbReference type="ARBA" id="ARBA00011738"/>
    </source>
</evidence>
<evidence type="ECO:0000256" key="14">
    <source>
        <dbReference type="ARBA" id="ARBA00022884"/>
    </source>
</evidence>
<dbReference type="Gene3D" id="3.30.160.20">
    <property type="match status" value="1"/>
</dbReference>
<evidence type="ECO:0000259" key="17">
    <source>
        <dbReference type="PROSITE" id="PS50142"/>
    </source>
</evidence>
<feature type="active site" evidence="15">
    <location>
        <position position="115"/>
    </location>
</feature>
<keyword evidence="14 15" id="KW-0694">RNA-binding</keyword>
<comment type="subcellular location">
    <subcellularLocation>
        <location evidence="2 15">Cytoplasm</location>
    </subcellularLocation>
</comment>
<dbReference type="PANTHER" id="PTHR11207">
    <property type="entry name" value="RIBONUCLEASE III"/>
    <property type="match status" value="1"/>
</dbReference>
<evidence type="ECO:0000256" key="11">
    <source>
        <dbReference type="ARBA" id="ARBA00022759"/>
    </source>
</evidence>
<dbReference type="GO" id="GO:0019843">
    <property type="term" value="F:rRNA binding"/>
    <property type="evidence" value="ECO:0007669"/>
    <property type="project" value="UniProtKB-KW"/>
</dbReference>
<dbReference type="KEGG" id="gni:GNIT_1087"/>
<evidence type="ECO:0000313" key="18">
    <source>
        <dbReference type="EMBL" id="AEP29219.1"/>
    </source>
</evidence>
<dbReference type="InterPro" id="IPR036389">
    <property type="entry name" value="RNase_III_sf"/>
</dbReference>